<comment type="caution">
    <text evidence="5">The sequence shown here is derived from an EMBL/GenBank/DDBJ whole genome shotgun (WGS) entry which is preliminary data.</text>
</comment>
<feature type="domain" description="HTH crp-type" evidence="4">
    <location>
        <begin position="149"/>
        <end position="223"/>
    </location>
</feature>
<keyword evidence="2" id="KW-0238">DNA-binding</keyword>
<dbReference type="InterPro" id="IPR012318">
    <property type="entry name" value="HTH_CRP"/>
</dbReference>
<dbReference type="InterPro" id="IPR000595">
    <property type="entry name" value="cNMP-bd_dom"/>
</dbReference>
<dbReference type="SUPFAM" id="SSF51206">
    <property type="entry name" value="cAMP-binding domain-like"/>
    <property type="match status" value="1"/>
</dbReference>
<dbReference type="CDD" id="cd00092">
    <property type="entry name" value="HTH_CRP"/>
    <property type="match status" value="1"/>
</dbReference>
<keyword evidence="1" id="KW-0805">Transcription regulation</keyword>
<dbReference type="Gene3D" id="1.10.10.10">
    <property type="entry name" value="Winged helix-like DNA-binding domain superfamily/Winged helix DNA-binding domain"/>
    <property type="match status" value="1"/>
</dbReference>
<dbReference type="SUPFAM" id="SSF46785">
    <property type="entry name" value="Winged helix' DNA-binding domain"/>
    <property type="match status" value="1"/>
</dbReference>
<organism evidence="5 6">
    <name type="scientific">Rhodobium orientis</name>
    <dbReference type="NCBI Taxonomy" id="34017"/>
    <lineage>
        <taxon>Bacteria</taxon>
        <taxon>Pseudomonadati</taxon>
        <taxon>Pseudomonadota</taxon>
        <taxon>Alphaproteobacteria</taxon>
        <taxon>Hyphomicrobiales</taxon>
        <taxon>Rhodobiaceae</taxon>
        <taxon>Rhodobium</taxon>
    </lineage>
</organism>
<evidence type="ECO:0000259" key="4">
    <source>
        <dbReference type="PROSITE" id="PS51063"/>
    </source>
</evidence>
<evidence type="ECO:0000256" key="3">
    <source>
        <dbReference type="ARBA" id="ARBA00023163"/>
    </source>
</evidence>
<name>A0A327JPF6_9HYPH</name>
<dbReference type="InterPro" id="IPR014710">
    <property type="entry name" value="RmlC-like_jellyroll"/>
</dbReference>
<sequence length="258" mass="28589">MTAGHDCPACPLEGCSFRAVVAEAAARRTVRPQHQYAISRGERIMEDGPACKRIWVVVRGLVALATVLPDGRRQITDLSAPGDVICPVGALTGTESWVEALGPSVVCQVALADLMALNGHAHSLMAGLFRHTHRQLERHNGNMVMLGRFDGMERVWQFLVEITRRLGREGTGGHRVDLPMSREDIADYLGLNSETVSRLFSRIRKTRLVTFISPTEFIVHDLAALERRLPTSAQPTEWLFGRILFGWHAPDPAEEAPR</sequence>
<evidence type="ECO:0000256" key="2">
    <source>
        <dbReference type="ARBA" id="ARBA00023125"/>
    </source>
</evidence>
<dbReference type="Pfam" id="PF00027">
    <property type="entry name" value="cNMP_binding"/>
    <property type="match status" value="1"/>
</dbReference>
<dbReference type="Gene3D" id="2.60.120.10">
    <property type="entry name" value="Jelly Rolls"/>
    <property type="match status" value="1"/>
</dbReference>
<dbReference type="PROSITE" id="PS00042">
    <property type="entry name" value="HTH_CRP_1"/>
    <property type="match status" value="1"/>
</dbReference>
<evidence type="ECO:0000313" key="6">
    <source>
        <dbReference type="Proteomes" id="UP000249299"/>
    </source>
</evidence>
<proteinExistence type="predicted"/>
<dbReference type="PRINTS" id="PR00034">
    <property type="entry name" value="HTHCRP"/>
</dbReference>
<reference evidence="5 6" key="1">
    <citation type="submission" date="2017-07" db="EMBL/GenBank/DDBJ databases">
        <title>Draft Genome Sequences of Select Purple Nonsulfur Bacteria.</title>
        <authorList>
            <person name="Lasarre B."/>
            <person name="Mckinlay J.B."/>
        </authorList>
    </citation>
    <scope>NUCLEOTIDE SEQUENCE [LARGE SCALE GENOMIC DNA]</scope>
    <source>
        <strain evidence="5 6">DSM 11290</strain>
    </source>
</reference>
<dbReference type="InterPro" id="IPR036390">
    <property type="entry name" value="WH_DNA-bd_sf"/>
</dbReference>
<accession>A0A327JPF6</accession>
<dbReference type="PROSITE" id="PS51063">
    <property type="entry name" value="HTH_CRP_2"/>
    <property type="match status" value="1"/>
</dbReference>
<protein>
    <recommendedName>
        <fullName evidence="4">HTH crp-type domain-containing protein</fullName>
    </recommendedName>
</protein>
<gene>
    <name evidence="5" type="ORF">CH339_06885</name>
</gene>
<dbReference type="EMBL" id="NPEV01000010">
    <property type="protein sequence ID" value="RAI28339.1"/>
    <property type="molecule type" value="Genomic_DNA"/>
</dbReference>
<dbReference type="Proteomes" id="UP000249299">
    <property type="component" value="Unassembled WGS sequence"/>
</dbReference>
<dbReference type="Pfam" id="PF13545">
    <property type="entry name" value="HTH_Crp_2"/>
    <property type="match status" value="1"/>
</dbReference>
<evidence type="ECO:0000313" key="5">
    <source>
        <dbReference type="EMBL" id="RAI28339.1"/>
    </source>
</evidence>
<dbReference type="GO" id="GO:0003677">
    <property type="term" value="F:DNA binding"/>
    <property type="evidence" value="ECO:0007669"/>
    <property type="project" value="UniProtKB-KW"/>
</dbReference>
<dbReference type="GO" id="GO:0003700">
    <property type="term" value="F:DNA-binding transcription factor activity"/>
    <property type="evidence" value="ECO:0007669"/>
    <property type="project" value="InterPro"/>
</dbReference>
<dbReference type="InterPro" id="IPR036388">
    <property type="entry name" value="WH-like_DNA-bd_sf"/>
</dbReference>
<dbReference type="SMART" id="SM00419">
    <property type="entry name" value="HTH_CRP"/>
    <property type="match status" value="1"/>
</dbReference>
<keyword evidence="6" id="KW-1185">Reference proteome</keyword>
<evidence type="ECO:0000256" key="1">
    <source>
        <dbReference type="ARBA" id="ARBA00023015"/>
    </source>
</evidence>
<dbReference type="CDD" id="cd00038">
    <property type="entry name" value="CAP_ED"/>
    <property type="match status" value="1"/>
</dbReference>
<dbReference type="AlphaFoldDB" id="A0A327JPF6"/>
<keyword evidence="3" id="KW-0804">Transcription</keyword>
<dbReference type="InterPro" id="IPR018335">
    <property type="entry name" value="Tscrpt_reg_HTH_Crp-type_CS"/>
</dbReference>
<dbReference type="InterPro" id="IPR018490">
    <property type="entry name" value="cNMP-bd_dom_sf"/>
</dbReference>